<proteinExistence type="predicted"/>
<dbReference type="Pfam" id="PF01425">
    <property type="entry name" value="Amidase"/>
    <property type="match status" value="1"/>
</dbReference>
<feature type="signal peptide" evidence="1">
    <location>
        <begin position="1"/>
        <end position="19"/>
    </location>
</feature>
<evidence type="ECO:0000256" key="1">
    <source>
        <dbReference type="SAM" id="SignalP"/>
    </source>
</evidence>
<dbReference type="OrthoDB" id="566138at2759"/>
<dbReference type="InterPro" id="IPR036928">
    <property type="entry name" value="AS_sf"/>
</dbReference>
<evidence type="ECO:0000259" key="2">
    <source>
        <dbReference type="Pfam" id="PF01425"/>
    </source>
</evidence>
<keyword evidence="4" id="KW-1185">Reference proteome</keyword>
<dbReference type="Gene3D" id="3.90.1300.10">
    <property type="entry name" value="Amidase signature (AS) domain"/>
    <property type="match status" value="1"/>
</dbReference>
<gene>
    <name evidence="3" type="ORF">HIM_11898</name>
</gene>
<evidence type="ECO:0000313" key="4">
    <source>
        <dbReference type="Proteomes" id="UP000054481"/>
    </source>
</evidence>
<dbReference type="EMBL" id="KQ030828">
    <property type="protein sequence ID" value="KJZ68707.1"/>
    <property type="molecule type" value="Genomic_DNA"/>
</dbReference>
<sequence length="568" mass="60769">MLLLRLVLLAALCVLEAAASAGRRARSVGSQSTAQLVRFPSLIDVELHQLQNGLQQGCFSSADLVKVYLKRIRQVNGQVHAVTEENPDALAIAKSLDRERASKHIRGPLHGIPILIKNNIATLDKMNNTAGSYALLGATVPRDSTIAARLRKAGAIILGKANLSQWANYRSLNSTDGWSAIGGQVFAAYHLRQNPSGSSSGSGVAADLGLAFAAIGTETIGSILSPAERNNVVGIKPTVGLTSRHLVIPISEHRDTIGSMARTVRDAAHILQAIAGSDPHDNYTSAIPSIPDYVAACNDQALRGARIGVPWNVVWAGLETAHPGNSSSSPEYLAFAKSIAAMRKAGAHIIEANFTATDASNGESGDIVTQADFVTNLAGYFAELKANPQQVHSLSQVRSFTQKTSAEQYPNRDTGLWDQALSLGFDNTDPRFWAAYQNVLRNASTTGILAAMDKYNLSAVVMPTFMAPEWVSGIGAPAITVPMGYYPASAPVVEEPRGELVETGPSVPFGLSFLGRRWSEATLIGLAHSYEQHMRVRGRVKQLIRPAAEVTLSASCKQERKKVAYQGY</sequence>
<accession>A0A0F7ZWC0</accession>
<dbReference type="InterPro" id="IPR023631">
    <property type="entry name" value="Amidase_dom"/>
</dbReference>
<reference evidence="3 4" key="1">
    <citation type="journal article" date="2014" name="Genome Biol. Evol.">
        <title>Comparative genomics and transcriptomics analyses reveal divergent lifestyle features of nematode endoparasitic fungus Hirsutella minnesotensis.</title>
        <authorList>
            <person name="Lai Y."/>
            <person name="Liu K."/>
            <person name="Zhang X."/>
            <person name="Zhang X."/>
            <person name="Li K."/>
            <person name="Wang N."/>
            <person name="Shu C."/>
            <person name="Wu Y."/>
            <person name="Wang C."/>
            <person name="Bushley K.E."/>
            <person name="Xiang M."/>
            <person name="Liu X."/>
        </authorList>
    </citation>
    <scope>NUCLEOTIDE SEQUENCE [LARGE SCALE GENOMIC DNA]</scope>
    <source>
        <strain evidence="3 4">3608</strain>
    </source>
</reference>
<dbReference type="PANTHER" id="PTHR42678">
    <property type="entry name" value="AMIDASE"/>
    <property type="match status" value="1"/>
</dbReference>
<feature type="domain" description="Amidase" evidence="2">
    <location>
        <begin position="63"/>
        <end position="523"/>
    </location>
</feature>
<feature type="chain" id="PRO_5002526066" description="Amidase domain-containing protein" evidence="1">
    <location>
        <begin position="20"/>
        <end position="568"/>
    </location>
</feature>
<dbReference type="PANTHER" id="PTHR42678:SF34">
    <property type="entry name" value="OS04G0183300 PROTEIN"/>
    <property type="match status" value="1"/>
</dbReference>
<name>A0A0F7ZWC0_9HYPO</name>
<protein>
    <recommendedName>
        <fullName evidence="2">Amidase domain-containing protein</fullName>
    </recommendedName>
</protein>
<organism evidence="3 4">
    <name type="scientific">Hirsutella minnesotensis 3608</name>
    <dbReference type="NCBI Taxonomy" id="1043627"/>
    <lineage>
        <taxon>Eukaryota</taxon>
        <taxon>Fungi</taxon>
        <taxon>Dikarya</taxon>
        <taxon>Ascomycota</taxon>
        <taxon>Pezizomycotina</taxon>
        <taxon>Sordariomycetes</taxon>
        <taxon>Hypocreomycetidae</taxon>
        <taxon>Hypocreales</taxon>
        <taxon>Ophiocordycipitaceae</taxon>
        <taxon>Hirsutella</taxon>
    </lineage>
</organism>
<dbReference type="SUPFAM" id="SSF75304">
    <property type="entry name" value="Amidase signature (AS) enzymes"/>
    <property type="match status" value="1"/>
</dbReference>
<dbReference type="AlphaFoldDB" id="A0A0F7ZWC0"/>
<dbReference type="Proteomes" id="UP000054481">
    <property type="component" value="Unassembled WGS sequence"/>
</dbReference>
<keyword evidence="1" id="KW-0732">Signal</keyword>
<evidence type="ECO:0000313" key="3">
    <source>
        <dbReference type="EMBL" id="KJZ68707.1"/>
    </source>
</evidence>